<feature type="signal peptide" evidence="1">
    <location>
        <begin position="1"/>
        <end position="21"/>
    </location>
</feature>
<sequence length="461" mass="53764">MKKISKKLLSSLSLLTIPSVAVISAKCGNDVETTERLNQQKDLKENKRVAELEEIWNNFALSYIYNLKPAKQHDANSWKKNFEKEFQNQSSQLFKDSYEAYKIFALDQLSKNEYYFVEKSLEWKKNDVFKTNPFDWISTKNFPGEDKKEDFIKIWMEDKTGIRKEINNMLLVKAYFEISDLSKLQTIANNIANVGKKDKEKSKDQKFEYYVDGKDAKFDLKHYNLVKYAFENKYIQLWNRTFDDKTTSNDIFTRKEIKNTISNKDDFNAFFKDSAEAEKKAKEWEIITTNTEDKELQGYAGIQKDPGTYGLNWDETDNKRRNKGSGTYGVYDALNSILFSFNDLKSKNSSVNVKDKDGKSIVSYINQIVPVGKKVKLRTKEDYTKKSVEDSKLKEVEVLSFEDSIYKGNLNKLAYLFYGKDAKNLLEKAIEAFAHLGVKIKVNKEITPLYEQLKDKVWVEK</sequence>
<keyword evidence="1" id="KW-0732">Signal</keyword>
<dbReference type="KEGG" id="maa:MAG1980"/>
<evidence type="ECO:0000313" key="2">
    <source>
        <dbReference type="EMBL" id="CAL58896.1"/>
    </source>
</evidence>
<evidence type="ECO:0000313" key="3">
    <source>
        <dbReference type="Proteomes" id="UP000007065"/>
    </source>
</evidence>
<evidence type="ECO:0000256" key="1">
    <source>
        <dbReference type="SAM" id="SignalP"/>
    </source>
</evidence>
<dbReference type="EMBL" id="CU179680">
    <property type="protein sequence ID" value="CAL58896.1"/>
    <property type="molecule type" value="Genomic_DNA"/>
</dbReference>
<dbReference type="RefSeq" id="WP_011949377.1">
    <property type="nucleotide sequence ID" value="NC_009497.1"/>
</dbReference>
<reference evidence="3" key="1">
    <citation type="journal article" date="2007" name="PLoS Genet.">
        <title>Being pathogenic, plastic, and sexual while living with a nearly minimal bacterial genome.</title>
        <authorList>
            <person name="Sirand-Pugnet P."/>
            <person name="Lartigue C."/>
            <person name="Marenda M."/>
            <person name="Jacob D."/>
            <person name="Barre A."/>
            <person name="Barbe V."/>
            <person name="Schenowitz C."/>
            <person name="Mangenot S."/>
            <person name="Couloux A."/>
            <person name="Segurens B."/>
            <person name="de Daruvar A."/>
            <person name="Blanchard A."/>
            <person name="Citti C."/>
        </authorList>
    </citation>
    <scope>NUCLEOTIDE SEQUENCE [LARGE SCALE GENOMIC DNA]</scope>
    <source>
        <strain evidence="3">PG2</strain>
    </source>
</reference>
<dbReference type="Proteomes" id="UP000007065">
    <property type="component" value="Chromosome"/>
</dbReference>
<proteinExistence type="predicted"/>
<keyword evidence="3" id="KW-1185">Reference proteome</keyword>
<organism evidence="2 3">
    <name type="scientific">Mycoplasmopsis agalactiae (strain NCTC 10123 / CIP 59.7 / PG2)</name>
    <name type="common">Mycoplasma agalactiae</name>
    <dbReference type="NCBI Taxonomy" id="347257"/>
    <lineage>
        <taxon>Bacteria</taxon>
        <taxon>Bacillati</taxon>
        <taxon>Mycoplasmatota</taxon>
        <taxon>Mycoplasmoidales</taxon>
        <taxon>Metamycoplasmataceae</taxon>
        <taxon>Mycoplasmopsis</taxon>
    </lineage>
</organism>
<feature type="chain" id="PRO_5002684522" evidence="1">
    <location>
        <begin position="22"/>
        <end position="461"/>
    </location>
</feature>
<protein>
    <submittedName>
        <fullName evidence="2">Uncharacterized protein</fullName>
    </submittedName>
</protein>
<dbReference type="AlphaFoldDB" id="A5IXY7"/>
<dbReference type="NCBIfam" id="NF045835">
    <property type="entry name" value="P60_lipo"/>
    <property type="match status" value="1"/>
</dbReference>
<gene>
    <name evidence="2" type="ordered locus">MAG1980</name>
</gene>
<dbReference type="InterPro" id="IPR054783">
    <property type="entry name" value="P60-like"/>
</dbReference>
<dbReference type="HOGENOM" id="CLU_616517_0_0_14"/>
<accession>A5IXY7</accession>
<dbReference type="STRING" id="347257.MAG1980"/>
<dbReference type="GeneID" id="93357956"/>
<name>A5IXY7_MYCAP</name>